<comment type="caution">
    <text evidence="3">The sequence shown here is derived from an EMBL/GenBank/DDBJ whole genome shotgun (WGS) entry which is preliminary data.</text>
</comment>
<dbReference type="EMBL" id="JAHESF010000001">
    <property type="protein sequence ID" value="MBT1695414.1"/>
    <property type="molecule type" value="Genomic_DNA"/>
</dbReference>
<evidence type="ECO:0000313" key="3">
    <source>
        <dbReference type="EMBL" id="MBT1695414.1"/>
    </source>
</evidence>
<organism evidence="3 4">
    <name type="scientific">Chryseosolibacter histidini</name>
    <dbReference type="NCBI Taxonomy" id="2782349"/>
    <lineage>
        <taxon>Bacteria</taxon>
        <taxon>Pseudomonadati</taxon>
        <taxon>Bacteroidota</taxon>
        <taxon>Cytophagia</taxon>
        <taxon>Cytophagales</taxon>
        <taxon>Chryseotaleaceae</taxon>
        <taxon>Chryseosolibacter</taxon>
    </lineage>
</organism>
<gene>
    <name evidence="3" type="ORF">KK083_00910</name>
</gene>
<dbReference type="PANTHER" id="PTHR40446">
    <property type="entry name" value="N-ACETYLGLUCOSAMINE-1-PHOSPHODIESTER ALPHA-N-ACETYLGLUCOSAMINIDASE"/>
    <property type="match status" value="1"/>
</dbReference>
<keyword evidence="4" id="KW-1185">Reference proteome</keyword>
<name>A0AAP2DK90_9BACT</name>
<keyword evidence="1" id="KW-0732">Signal</keyword>
<dbReference type="RefSeq" id="WP_254159229.1">
    <property type="nucleotide sequence ID" value="NZ_JAHESF010000001.1"/>
</dbReference>
<reference evidence="3 4" key="1">
    <citation type="submission" date="2021-05" db="EMBL/GenBank/DDBJ databases">
        <title>A Polyphasic approach of four new species of the genus Ohtaekwangia: Ohtaekwangia histidinii sp. nov., Ohtaekwangia cretensis sp. nov., Ohtaekwangia indiensis sp. nov., Ohtaekwangia reichenbachii sp. nov. from diverse environment.</title>
        <authorList>
            <person name="Octaviana S."/>
        </authorList>
    </citation>
    <scope>NUCLEOTIDE SEQUENCE [LARGE SCALE GENOMIC DNA]</scope>
    <source>
        <strain evidence="3 4">PWU4</strain>
    </source>
</reference>
<dbReference type="InterPro" id="IPR018711">
    <property type="entry name" value="NAGPA"/>
</dbReference>
<proteinExistence type="predicted"/>
<feature type="domain" description="Phosphodiester glycosidase" evidence="2">
    <location>
        <begin position="92"/>
        <end position="278"/>
    </location>
</feature>
<feature type="chain" id="PRO_5042976398" evidence="1">
    <location>
        <begin position="25"/>
        <end position="279"/>
    </location>
</feature>
<dbReference type="PANTHER" id="PTHR40446:SF2">
    <property type="entry name" value="N-ACETYLGLUCOSAMINE-1-PHOSPHODIESTER ALPHA-N-ACETYLGLUCOSAMINIDASE"/>
    <property type="match status" value="1"/>
</dbReference>
<feature type="signal peptide" evidence="1">
    <location>
        <begin position="1"/>
        <end position="24"/>
    </location>
</feature>
<protein>
    <submittedName>
        <fullName evidence="3">Phosphodiester glycosidase family protein</fullName>
    </submittedName>
</protein>
<evidence type="ECO:0000259" key="2">
    <source>
        <dbReference type="Pfam" id="PF09992"/>
    </source>
</evidence>
<dbReference type="Pfam" id="PF09992">
    <property type="entry name" value="NAGPA"/>
    <property type="match status" value="1"/>
</dbReference>
<dbReference type="Proteomes" id="UP001319200">
    <property type="component" value="Unassembled WGS sequence"/>
</dbReference>
<accession>A0AAP2DK90</accession>
<evidence type="ECO:0000256" key="1">
    <source>
        <dbReference type="SAM" id="SignalP"/>
    </source>
</evidence>
<dbReference type="AlphaFoldDB" id="A0AAP2DK90"/>
<evidence type="ECO:0000313" key="4">
    <source>
        <dbReference type="Proteomes" id="UP001319200"/>
    </source>
</evidence>
<sequence length="279" mass="30967">MKKRTMRKAWLIVCVVLSQTAVFGQLPGFEKVEWKTEEVAKGITWKHAHTTALLNAAQNINILEIDTRKRSVTLVYDKDKNRITSEMSQAAKALASVNGGFFDMKNGGSESYIKVDGAVPDKDTLKWLSHSRYSGALIITTKGQIVIEKRGNYKAYTANRKYDDVLITGHLLIDDGARVALKDEPFVTKRHPRTCLGLISKNKMILVTVDGRFEQADGMNLNELTDLMISLGCKEAINLDGGGSTTMWLADQGVVNMPCDNKKFDHEGERPVANIVAVH</sequence>
<keyword evidence="3" id="KW-0326">Glycosidase</keyword>
<keyword evidence="3" id="KW-0378">Hydrolase</keyword>
<dbReference type="GO" id="GO:0016798">
    <property type="term" value="F:hydrolase activity, acting on glycosyl bonds"/>
    <property type="evidence" value="ECO:0007669"/>
    <property type="project" value="UniProtKB-KW"/>
</dbReference>